<dbReference type="AlphaFoldDB" id="A0A1R2CRJ8"/>
<evidence type="ECO:0000256" key="1">
    <source>
        <dbReference type="ARBA" id="ARBA00004173"/>
    </source>
</evidence>
<reference evidence="7 8" key="1">
    <citation type="submission" date="2016-11" db="EMBL/GenBank/DDBJ databases">
        <title>The macronuclear genome of Stentor coeruleus: a giant cell with tiny introns.</title>
        <authorList>
            <person name="Slabodnick M."/>
            <person name="Ruby J.G."/>
            <person name="Reiff S.B."/>
            <person name="Swart E.C."/>
            <person name="Gosai S."/>
            <person name="Prabakaran S."/>
            <person name="Witkowska E."/>
            <person name="Larue G.E."/>
            <person name="Fisher S."/>
            <person name="Freeman R.M."/>
            <person name="Gunawardena J."/>
            <person name="Chu W."/>
            <person name="Stover N.A."/>
            <person name="Gregory B.D."/>
            <person name="Nowacki M."/>
            <person name="Derisi J."/>
            <person name="Roy S.W."/>
            <person name="Marshall W.F."/>
            <person name="Sood P."/>
        </authorList>
    </citation>
    <scope>NUCLEOTIDE SEQUENCE [LARGE SCALE GENOMIC DNA]</scope>
    <source>
        <strain evidence="7">WM001</strain>
    </source>
</reference>
<comment type="caution">
    <text evidence="7">The sequence shown here is derived from an EMBL/GenBank/DDBJ whole genome shotgun (WGS) entry which is preliminary data.</text>
</comment>
<dbReference type="Pfam" id="PF05046">
    <property type="entry name" value="Img2"/>
    <property type="match status" value="1"/>
</dbReference>
<dbReference type="PANTHER" id="PTHR13477:SF0">
    <property type="entry name" value="LARGE RIBOSOMAL SUBUNIT PROTEIN ML49"/>
    <property type="match status" value="1"/>
</dbReference>
<dbReference type="OrthoDB" id="19439at2759"/>
<dbReference type="PANTHER" id="PTHR13477">
    <property type="entry name" value="MITOCHONDRIAL 39S RIBOSOMAL PROTEIN L49"/>
    <property type="match status" value="1"/>
</dbReference>
<evidence type="ECO:0000256" key="4">
    <source>
        <dbReference type="ARBA" id="ARBA00023128"/>
    </source>
</evidence>
<comment type="subcellular location">
    <subcellularLocation>
        <location evidence="1">Mitochondrion</location>
    </subcellularLocation>
</comment>
<keyword evidence="5" id="KW-0687">Ribonucleoprotein</keyword>
<dbReference type="GO" id="GO:0003735">
    <property type="term" value="F:structural constituent of ribosome"/>
    <property type="evidence" value="ECO:0007669"/>
    <property type="project" value="InterPro"/>
</dbReference>
<evidence type="ECO:0000256" key="6">
    <source>
        <dbReference type="ARBA" id="ARBA00035191"/>
    </source>
</evidence>
<dbReference type="EMBL" id="MPUH01000077">
    <property type="protein sequence ID" value="OMJ91632.1"/>
    <property type="molecule type" value="Genomic_DNA"/>
</dbReference>
<comment type="similarity">
    <text evidence="2">Belongs to the mitochondrion-specific ribosomal protein mL49 family.</text>
</comment>
<dbReference type="InterPro" id="IPR007740">
    <property type="entry name" value="Ribosomal_mL49"/>
</dbReference>
<protein>
    <recommendedName>
        <fullName evidence="6">Large ribosomal subunit protein mL49</fullName>
    </recommendedName>
</protein>
<accession>A0A1R2CRJ8</accession>
<name>A0A1R2CRJ8_9CILI</name>
<keyword evidence="4" id="KW-0496">Mitochondrion</keyword>
<organism evidence="7 8">
    <name type="scientific">Stentor coeruleus</name>
    <dbReference type="NCBI Taxonomy" id="5963"/>
    <lineage>
        <taxon>Eukaryota</taxon>
        <taxon>Sar</taxon>
        <taxon>Alveolata</taxon>
        <taxon>Ciliophora</taxon>
        <taxon>Postciliodesmatophora</taxon>
        <taxon>Heterotrichea</taxon>
        <taxon>Heterotrichida</taxon>
        <taxon>Stentoridae</taxon>
        <taxon>Stentor</taxon>
    </lineage>
</organism>
<dbReference type="Gene3D" id="3.30.780.10">
    <property type="entry name" value="SUI1-like domain"/>
    <property type="match status" value="1"/>
</dbReference>
<keyword evidence="3" id="KW-0689">Ribosomal protein</keyword>
<evidence type="ECO:0000313" key="7">
    <source>
        <dbReference type="EMBL" id="OMJ91632.1"/>
    </source>
</evidence>
<evidence type="ECO:0000256" key="5">
    <source>
        <dbReference type="ARBA" id="ARBA00023274"/>
    </source>
</evidence>
<evidence type="ECO:0000256" key="3">
    <source>
        <dbReference type="ARBA" id="ARBA00022980"/>
    </source>
</evidence>
<proteinExistence type="inferred from homology"/>
<dbReference type="GO" id="GO:0006412">
    <property type="term" value="P:translation"/>
    <property type="evidence" value="ECO:0007669"/>
    <property type="project" value="InterPro"/>
</dbReference>
<dbReference type="GO" id="GO:0005762">
    <property type="term" value="C:mitochondrial large ribosomal subunit"/>
    <property type="evidence" value="ECO:0007669"/>
    <property type="project" value="TreeGrafter"/>
</dbReference>
<keyword evidence="8" id="KW-1185">Reference proteome</keyword>
<evidence type="ECO:0000256" key="2">
    <source>
        <dbReference type="ARBA" id="ARBA00005677"/>
    </source>
</evidence>
<sequence>MARTKGYRILKKAAEEFTNFVPPKVRQTIKTHPLHKALYNRTSQVPLPLKYKLQDLPNSSIHGPPLGGTESLPFKIERTHVGNLPVYSDYKIDANQKRTVIRKISGDIEEFKTELSKVVSNYEIYEKVGRVEVKGLHGEVIKTWLRRLGF</sequence>
<gene>
    <name evidence="7" type="ORF">SteCoe_5782</name>
</gene>
<dbReference type="Proteomes" id="UP000187209">
    <property type="component" value="Unassembled WGS sequence"/>
</dbReference>
<evidence type="ECO:0000313" key="8">
    <source>
        <dbReference type="Proteomes" id="UP000187209"/>
    </source>
</evidence>